<dbReference type="GO" id="GO:0004364">
    <property type="term" value="F:glutathione transferase activity"/>
    <property type="evidence" value="ECO:0007669"/>
    <property type="project" value="TreeGrafter"/>
</dbReference>
<dbReference type="PANTHER" id="PTHR42943:SF2">
    <property type="entry name" value="GLUTATHIONE S-TRANSFERASE KAPPA 1"/>
    <property type="match status" value="1"/>
</dbReference>
<dbReference type="OrthoDB" id="5244108at2"/>
<dbReference type="SUPFAM" id="SSF52833">
    <property type="entry name" value="Thioredoxin-like"/>
    <property type="match status" value="1"/>
</dbReference>
<dbReference type="Pfam" id="PF01323">
    <property type="entry name" value="DSBA"/>
    <property type="match status" value="1"/>
</dbReference>
<dbReference type="GO" id="GO:0004602">
    <property type="term" value="F:glutathione peroxidase activity"/>
    <property type="evidence" value="ECO:0007669"/>
    <property type="project" value="TreeGrafter"/>
</dbReference>
<dbReference type="AlphaFoldDB" id="A0A327M456"/>
<dbReference type="InterPro" id="IPR036249">
    <property type="entry name" value="Thioredoxin-like_sf"/>
</dbReference>
<dbReference type="Gene3D" id="3.40.30.10">
    <property type="entry name" value="Glutaredoxin"/>
    <property type="match status" value="1"/>
</dbReference>
<keyword evidence="2" id="KW-0413">Isomerase</keyword>
<organism evidence="2 3">
    <name type="scientific">Roseicella frigidaeris</name>
    <dbReference type="NCBI Taxonomy" id="2230885"/>
    <lineage>
        <taxon>Bacteria</taxon>
        <taxon>Pseudomonadati</taxon>
        <taxon>Pseudomonadota</taxon>
        <taxon>Alphaproteobacteria</taxon>
        <taxon>Acetobacterales</taxon>
        <taxon>Roseomonadaceae</taxon>
        <taxon>Roseicella</taxon>
    </lineage>
</organism>
<sequence length="247" mass="26474">MFPSAAPRFDAVALPGDHYPRVIDPPRGVETMRTKLPTADVTWYFDTVSPFSWIALPRIEALAAQRPVRFRPVVLGAILAHWGTVGPAELPPKRLHTYRLSQFLAERAGLPMRFPPRHPFRSLEVQRLLTALGGASAAVRTAFACIWQDGVDVGTPAGFATLCDRLDIADPAGLVAARGAKDGLRAATEAAIAAGVFGVPTLRIGAELFWGVDALPMAEAYFAAPDLFRGAAMARLADLPVGVARRG</sequence>
<dbReference type="GO" id="GO:0006749">
    <property type="term" value="P:glutathione metabolic process"/>
    <property type="evidence" value="ECO:0007669"/>
    <property type="project" value="TreeGrafter"/>
</dbReference>
<evidence type="ECO:0000313" key="3">
    <source>
        <dbReference type="Proteomes" id="UP000249065"/>
    </source>
</evidence>
<name>A0A327M456_9PROT</name>
<accession>A0A327M456</accession>
<proteinExistence type="predicted"/>
<dbReference type="EMBL" id="QLIX01000019">
    <property type="protein sequence ID" value="RAI57296.1"/>
    <property type="molecule type" value="Genomic_DNA"/>
</dbReference>
<dbReference type="InterPro" id="IPR001853">
    <property type="entry name" value="DSBA-like_thioredoxin_dom"/>
</dbReference>
<dbReference type="Proteomes" id="UP000249065">
    <property type="component" value="Unassembled WGS sequence"/>
</dbReference>
<keyword evidence="3" id="KW-1185">Reference proteome</keyword>
<dbReference type="GO" id="GO:0016853">
    <property type="term" value="F:isomerase activity"/>
    <property type="evidence" value="ECO:0007669"/>
    <property type="project" value="UniProtKB-KW"/>
</dbReference>
<gene>
    <name evidence="2" type="ORF">DOO78_19940</name>
</gene>
<feature type="domain" description="DSBA-like thioredoxin" evidence="1">
    <location>
        <begin position="41"/>
        <end position="221"/>
    </location>
</feature>
<protein>
    <submittedName>
        <fullName evidence="2">2-hydroxychromene-2-carboxylate isomerase</fullName>
    </submittedName>
</protein>
<evidence type="ECO:0000313" key="2">
    <source>
        <dbReference type="EMBL" id="RAI57296.1"/>
    </source>
</evidence>
<dbReference type="InterPro" id="IPR051924">
    <property type="entry name" value="GST_Kappa/NadH"/>
</dbReference>
<comment type="caution">
    <text evidence="2">The sequence shown here is derived from an EMBL/GenBank/DDBJ whole genome shotgun (WGS) entry which is preliminary data.</text>
</comment>
<evidence type="ECO:0000259" key="1">
    <source>
        <dbReference type="Pfam" id="PF01323"/>
    </source>
</evidence>
<dbReference type="PANTHER" id="PTHR42943">
    <property type="entry name" value="GLUTATHIONE S-TRANSFERASE KAPPA"/>
    <property type="match status" value="1"/>
</dbReference>
<reference evidence="3" key="1">
    <citation type="submission" date="2018-06" db="EMBL/GenBank/DDBJ databases">
        <authorList>
            <person name="Khan S.A."/>
        </authorList>
    </citation>
    <scope>NUCLEOTIDE SEQUENCE [LARGE SCALE GENOMIC DNA]</scope>
    <source>
        <strain evidence="3">DB-1506</strain>
    </source>
</reference>